<gene>
    <name evidence="2" type="ORF">K493DRAFT_320903</name>
</gene>
<feature type="region of interest" description="Disordered" evidence="1">
    <location>
        <begin position="35"/>
        <end position="56"/>
    </location>
</feature>
<proteinExistence type="predicted"/>
<dbReference type="AlphaFoldDB" id="A0A1Y1X3J6"/>
<dbReference type="EMBL" id="MCFE01000743">
    <property type="protein sequence ID" value="ORX80353.1"/>
    <property type="molecule type" value="Genomic_DNA"/>
</dbReference>
<evidence type="ECO:0000313" key="3">
    <source>
        <dbReference type="Proteomes" id="UP000193498"/>
    </source>
</evidence>
<reference evidence="2 3" key="1">
    <citation type="submission" date="2016-07" db="EMBL/GenBank/DDBJ databases">
        <title>Pervasive Adenine N6-methylation of Active Genes in Fungi.</title>
        <authorList>
            <consortium name="DOE Joint Genome Institute"/>
            <person name="Mondo S.J."/>
            <person name="Dannebaum R.O."/>
            <person name="Kuo R.C."/>
            <person name="Labutti K."/>
            <person name="Haridas S."/>
            <person name="Kuo A."/>
            <person name="Salamov A."/>
            <person name="Ahrendt S.R."/>
            <person name="Lipzen A."/>
            <person name="Sullivan W."/>
            <person name="Andreopoulos W.B."/>
            <person name="Clum A."/>
            <person name="Lindquist E."/>
            <person name="Daum C."/>
            <person name="Ramamoorthy G.K."/>
            <person name="Gryganskyi A."/>
            <person name="Culley D."/>
            <person name="Magnuson J.K."/>
            <person name="James T.Y."/>
            <person name="O'Malley M.A."/>
            <person name="Stajich J.E."/>
            <person name="Spatafora J.W."/>
            <person name="Visel A."/>
            <person name="Grigoriev I.V."/>
        </authorList>
    </citation>
    <scope>NUCLEOTIDE SEQUENCE [LARGE SCALE GENOMIC DNA]</scope>
    <source>
        <strain evidence="2 3">CBS 931.73</strain>
    </source>
</reference>
<organism evidence="2 3">
    <name type="scientific">Basidiobolus meristosporus CBS 931.73</name>
    <dbReference type="NCBI Taxonomy" id="1314790"/>
    <lineage>
        <taxon>Eukaryota</taxon>
        <taxon>Fungi</taxon>
        <taxon>Fungi incertae sedis</taxon>
        <taxon>Zoopagomycota</taxon>
        <taxon>Entomophthoromycotina</taxon>
        <taxon>Basidiobolomycetes</taxon>
        <taxon>Basidiobolales</taxon>
        <taxon>Basidiobolaceae</taxon>
        <taxon>Basidiobolus</taxon>
    </lineage>
</organism>
<sequence length="259" mass="29102">MAISFLSLTPVHRSALSPLAHFQARTFVMRNSFSPSLSDKLSPRKRTANVELEQPSSKRFTPDIRRYYETGLSQHRSTRASLVPGEKRYVSGVDIHSLIAKFDNGQTPKRYRRSSHQSQDSRLSLSAGSTRSSVDIPLDVQHIDEITPVIRNIKEEEIFGSNKSKNPLLQSVDEPDFPKPPCADSIRSRHSANLPEFSIHRKRGNAHSPFTSSKEDPEKGFRCSICCRVMATDSKTFAIVDGQYYCPAHFSLTIPVSLL</sequence>
<feature type="region of interest" description="Disordered" evidence="1">
    <location>
        <begin position="104"/>
        <end position="131"/>
    </location>
</feature>
<feature type="compositionally biased region" description="Polar residues" evidence="1">
    <location>
        <begin position="116"/>
        <end position="131"/>
    </location>
</feature>
<evidence type="ECO:0000256" key="1">
    <source>
        <dbReference type="SAM" id="MobiDB-lite"/>
    </source>
</evidence>
<keyword evidence="3" id="KW-1185">Reference proteome</keyword>
<protein>
    <submittedName>
        <fullName evidence="2">Uncharacterized protein</fullName>
    </submittedName>
</protein>
<dbReference type="Proteomes" id="UP000193498">
    <property type="component" value="Unassembled WGS sequence"/>
</dbReference>
<dbReference type="InParanoid" id="A0A1Y1X3J6"/>
<accession>A0A1Y1X3J6</accession>
<name>A0A1Y1X3J6_9FUNG</name>
<comment type="caution">
    <text evidence="2">The sequence shown here is derived from an EMBL/GenBank/DDBJ whole genome shotgun (WGS) entry which is preliminary data.</text>
</comment>
<evidence type="ECO:0000313" key="2">
    <source>
        <dbReference type="EMBL" id="ORX80353.1"/>
    </source>
</evidence>